<keyword evidence="5" id="KW-0732">Signal</keyword>
<comment type="subcellular location">
    <subcellularLocation>
        <location evidence="1">Cell membrane</location>
    </subcellularLocation>
    <subcellularLocation>
        <location evidence="2">Secreted</location>
    </subcellularLocation>
</comment>
<evidence type="ECO:0000259" key="12">
    <source>
        <dbReference type="PROSITE" id="PS50835"/>
    </source>
</evidence>
<reference evidence="13" key="3">
    <citation type="submission" date="2025-08" db="UniProtKB">
        <authorList>
            <consortium name="Ensembl"/>
        </authorList>
    </citation>
    <scope>IDENTIFICATION</scope>
</reference>
<evidence type="ECO:0000256" key="8">
    <source>
        <dbReference type="ARBA" id="ARBA00023136"/>
    </source>
</evidence>
<reference evidence="13" key="4">
    <citation type="submission" date="2025-09" db="UniProtKB">
        <authorList>
            <consortium name="Ensembl"/>
        </authorList>
    </citation>
    <scope>IDENTIFICATION</scope>
</reference>
<evidence type="ECO:0000256" key="2">
    <source>
        <dbReference type="ARBA" id="ARBA00004613"/>
    </source>
</evidence>
<dbReference type="FunFam" id="2.60.40.10:FF:001072">
    <property type="entry name" value="Immunoglobulin heavy variable V1-24"/>
    <property type="match status" value="2"/>
</dbReference>
<dbReference type="InterPro" id="IPR013106">
    <property type="entry name" value="Ig_V-set"/>
</dbReference>
<evidence type="ECO:0000256" key="4">
    <source>
        <dbReference type="ARBA" id="ARBA00022525"/>
    </source>
</evidence>
<evidence type="ECO:0000313" key="13">
    <source>
        <dbReference type="Ensembl" id="ENSPSIP00000004047.1"/>
    </source>
</evidence>
<keyword evidence="3" id="KW-1003">Cell membrane</keyword>
<evidence type="ECO:0000256" key="6">
    <source>
        <dbReference type="ARBA" id="ARBA00022859"/>
    </source>
</evidence>
<evidence type="ECO:0000313" key="14">
    <source>
        <dbReference type="Proteomes" id="UP000007267"/>
    </source>
</evidence>
<organism evidence="13 14">
    <name type="scientific">Pelodiscus sinensis</name>
    <name type="common">Chinese softshell turtle</name>
    <name type="synonym">Trionyx sinensis</name>
    <dbReference type="NCBI Taxonomy" id="13735"/>
    <lineage>
        <taxon>Eukaryota</taxon>
        <taxon>Metazoa</taxon>
        <taxon>Chordata</taxon>
        <taxon>Craniata</taxon>
        <taxon>Vertebrata</taxon>
        <taxon>Euteleostomi</taxon>
        <taxon>Archelosauria</taxon>
        <taxon>Testudinata</taxon>
        <taxon>Testudines</taxon>
        <taxon>Cryptodira</taxon>
        <taxon>Trionychia</taxon>
        <taxon>Trionychidae</taxon>
        <taxon>Pelodiscus</taxon>
    </lineage>
</organism>
<dbReference type="PANTHER" id="PTHR23266">
    <property type="entry name" value="IMMUNOGLOBULIN HEAVY CHAIN"/>
    <property type="match status" value="1"/>
</dbReference>
<dbReference type="InterPro" id="IPR036179">
    <property type="entry name" value="Ig-like_dom_sf"/>
</dbReference>
<keyword evidence="4" id="KW-0964">Secreted</keyword>
<accession>K7F7N7</accession>
<evidence type="ECO:0000256" key="9">
    <source>
        <dbReference type="ARBA" id="ARBA00023157"/>
    </source>
</evidence>
<dbReference type="Gene3D" id="2.60.40.10">
    <property type="entry name" value="Immunoglobulins"/>
    <property type="match status" value="2"/>
</dbReference>
<dbReference type="InterPro" id="IPR050199">
    <property type="entry name" value="IgHV"/>
</dbReference>
<evidence type="ECO:0000256" key="3">
    <source>
        <dbReference type="ARBA" id="ARBA00022475"/>
    </source>
</evidence>
<evidence type="ECO:0000256" key="1">
    <source>
        <dbReference type="ARBA" id="ARBA00004236"/>
    </source>
</evidence>
<dbReference type="PROSITE" id="PS50835">
    <property type="entry name" value="IG_LIKE"/>
    <property type="match status" value="2"/>
</dbReference>
<evidence type="ECO:0000256" key="10">
    <source>
        <dbReference type="ARBA" id="ARBA00023319"/>
    </source>
</evidence>
<dbReference type="SUPFAM" id="SSF48726">
    <property type="entry name" value="Immunoglobulin"/>
    <property type="match status" value="2"/>
</dbReference>
<feature type="domain" description="Ig-like" evidence="12">
    <location>
        <begin position="127"/>
        <end position="223"/>
    </location>
</feature>
<dbReference type="HOGENOM" id="CLU_077975_1_2_1"/>
<evidence type="ECO:0000256" key="11">
    <source>
        <dbReference type="ARBA" id="ARBA00043265"/>
    </source>
</evidence>
<dbReference type="GO" id="GO:0005886">
    <property type="term" value="C:plasma membrane"/>
    <property type="evidence" value="ECO:0007669"/>
    <property type="project" value="UniProtKB-SubCell"/>
</dbReference>
<dbReference type="Pfam" id="PF07686">
    <property type="entry name" value="V-set"/>
    <property type="match status" value="1"/>
</dbReference>
<sequence>QVQLVQSGAEVKKPGDSLKISCKTSGFSLPSYYMSWLWQASGKGLVWIGRIDPANGATIYASSFKDQFTITTENSISTMYLQFSSLRAEDMALYYCARHTVRGNPDTAGQKAECESSSQSEAVGVQSEVQLVQSGAEIKKPGESVKISCKTSGFTLTDYYMSWVRQAPGGRLVWLGYIDPEDGTTDYAESVKSRVTITTDNAISTMYVQLRSLTPDDTAVYYCARGTVRPSLAPAWQKLSVS</sequence>
<reference evidence="14" key="1">
    <citation type="submission" date="2011-10" db="EMBL/GenBank/DDBJ databases">
        <authorList>
            <consortium name="Soft-shell Turtle Genome Consortium"/>
        </authorList>
    </citation>
    <scope>NUCLEOTIDE SEQUENCE [LARGE SCALE GENOMIC DNA]</scope>
    <source>
        <strain evidence="14">Daiwa-1</strain>
    </source>
</reference>
<dbReference type="SMART" id="SM00409">
    <property type="entry name" value="IG"/>
    <property type="match status" value="2"/>
</dbReference>
<dbReference type="Ensembl" id="ENSPSIT00000004070.1">
    <property type="protein sequence ID" value="ENSPSIP00000004047.1"/>
    <property type="gene ID" value="ENSPSIG00000003820.1"/>
</dbReference>
<dbReference type="OMA" id="CARHNEN"/>
<evidence type="ECO:0000256" key="7">
    <source>
        <dbReference type="ARBA" id="ARBA00023130"/>
    </source>
</evidence>
<dbReference type="Proteomes" id="UP000007267">
    <property type="component" value="Unassembled WGS sequence"/>
</dbReference>
<dbReference type="EMBL" id="AGCU01052806">
    <property type="status" value="NOT_ANNOTATED_CDS"/>
    <property type="molecule type" value="Genomic_DNA"/>
</dbReference>
<dbReference type="InterPro" id="IPR013783">
    <property type="entry name" value="Ig-like_fold"/>
</dbReference>
<protein>
    <recommendedName>
        <fullName evidence="12">Ig-like domain-containing protein</fullName>
    </recommendedName>
</protein>
<name>K7F7N7_PELSI</name>
<dbReference type="eggNOG" id="ENOG502SQQV">
    <property type="taxonomic scope" value="Eukaryota"/>
</dbReference>
<dbReference type="GeneTree" id="ENSGT00940000163533"/>
<dbReference type="GO" id="GO:0019814">
    <property type="term" value="C:immunoglobulin complex"/>
    <property type="evidence" value="ECO:0007669"/>
    <property type="project" value="UniProtKB-KW"/>
</dbReference>
<dbReference type="InterPro" id="IPR003599">
    <property type="entry name" value="Ig_sub"/>
</dbReference>
<keyword evidence="10" id="KW-0393">Immunoglobulin domain</keyword>
<keyword evidence="8" id="KW-0472">Membrane</keyword>
<dbReference type="GO" id="GO:0005576">
    <property type="term" value="C:extracellular region"/>
    <property type="evidence" value="ECO:0007669"/>
    <property type="project" value="UniProtKB-SubCell"/>
</dbReference>
<keyword evidence="11" id="KW-1280">Immunoglobulin</keyword>
<keyword evidence="7" id="KW-1064">Adaptive immunity</keyword>
<dbReference type="SMART" id="SM00406">
    <property type="entry name" value="IGv"/>
    <property type="match status" value="2"/>
</dbReference>
<dbReference type="InterPro" id="IPR007110">
    <property type="entry name" value="Ig-like_dom"/>
</dbReference>
<reference evidence="14" key="2">
    <citation type="journal article" date="2013" name="Nat. Genet.">
        <title>The draft genomes of soft-shell turtle and green sea turtle yield insights into the development and evolution of the turtle-specific body plan.</title>
        <authorList>
            <person name="Wang Z."/>
            <person name="Pascual-Anaya J."/>
            <person name="Zadissa A."/>
            <person name="Li W."/>
            <person name="Niimura Y."/>
            <person name="Huang Z."/>
            <person name="Li C."/>
            <person name="White S."/>
            <person name="Xiong Z."/>
            <person name="Fang D."/>
            <person name="Wang B."/>
            <person name="Ming Y."/>
            <person name="Chen Y."/>
            <person name="Zheng Y."/>
            <person name="Kuraku S."/>
            <person name="Pignatelli M."/>
            <person name="Herrero J."/>
            <person name="Beal K."/>
            <person name="Nozawa M."/>
            <person name="Li Q."/>
            <person name="Wang J."/>
            <person name="Zhang H."/>
            <person name="Yu L."/>
            <person name="Shigenobu S."/>
            <person name="Wang J."/>
            <person name="Liu J."/>
            <person name="Flicek P."/>
            <person name="Searle S."/>
            <person name="Wang J."/>
            <person name="Kuratani S."/>
            <person name="Yin Y."/>
            <person name="Aken B."/>
            <person name="Zhang G."/>
            <person name="Irie N."/>
        </authorList>
    </citation>
    <scope>NUCLEOTIDE SEQUENCE [LARGE SCALE GENOMIC DNA]</scope>
    <source>
        <strain evidence="14">Daiwa-1</strain>
    </source>
</reference>
<feature type="domain" description="Ig-like" evidence="12">
    <location>
        <begin position="1"/>
        <end position="96"/>
    </location>
</feature>
<evidence type="ECO:0000256" key="5">
    <source>
        <dbReference type="ARBA" id="ARBA00022729"/>
    </source>
</evidence>
<dbReference type="GO" id="GO:0002250">
    <property type="term" value="P:adaptive immune response"/>
    <property type="evidence" value="ECO:0007669"/>
    <property type="project" value="UniProtKB-KW"/>
</dbReference>
<keyword evidence="6" id="KW-0391">Immunity</keyword>
<proteinExistence type="predicted"/>
<keyword evidence="14" id="KW-1185">Reference proteome</keyword>
<dbReference type="AlphaFoldDB" id="K7F7N7"/>
<dbReference type="STRING" id="13735.ENSPSIP00000004047"/>
<keyword evidence="9" id="KW-1015">Disulfide bond</keyword>